<dbReference type="SUPFAM" id="SSF48264">
    <property type="entry name" value="Cytochrome P450"/>
    <property type="match status" value="1"/>
</dbReference>
<dbReference type="InterPro" id="IPR001128">
    <property type="entry name" value="Cyt_P450"/>
</dbReference>
<keyword evidence="3" id="KW-1185">Reference proteome</keyword>
<dbReference type="PRINTS" id="PR00385">
    <property type="entry name" value="P450"/>
</dbReference>
<gene>
    <name evidence="2" type="ORF">ET989_13640</name>
</gene>
<proteinExistence type="inferred from homology"/>
<dbReference type="PANTHER" id="PTHR46696:SF6">
    <property type="entry name" value="P450, PUTATIVE (EUROFUNG)-RELATED"/>
    <property type="match status" value="1"/>
</dbReference>
<dbReference type="RefSeq" id="WP_131169907.1">
    <property type="nucleotide sequence ID" value="NZ_SDMQ01000018.1"/>
</dbReference>
<dbReference type="Proteomes" id="UP000292373">
    <property type="component" value="Unassembled WGS sequence"/>
</dbReference>
<evidence type="ECO:0000313" key="2">
    <source>
        <dbReference type="EMBL" id="TBT82730.1"/>
    </source>
</evidence>
<name>A0A4Q9KCC4_9ACTN</name>
<dbReference type="GO" id="GO:0004497">
    <property type="term" value="F:monooxygenase activity"/>
    <property type="evidence" value="ECO:0007669"/>
    <property type="project" value="InterPro"/>
</dbReference>
<comment type="similarity">
    <text evidence="1">Belongs to the cytochrome P450 family.</text>
</comment>
<accession>A0A4Q9KCC4</accession>
<dbReference type="CDD" id="cd11079">
    <property type="entry name" value="Cyp_unk"/>
    <property type="match status" value="1"/>
</dbReference>
<dbReference type="InterPro" id="IPR036396">
    <property type="entry name" value="Cyt_P450_sf"/>
</dbReference>
<dbReference type="EMBL" id="SDMQ01000018">
    <property type="protein sequence ID" value="TBT82730.1"/>
    <property type="molecule type" value="Genomic_DNA"/>
</dbReference>
<dbReference type="GO" id="GO:0005506">
    <property type="term" value="F:iron ion binding"/>
    <property type="evidence" value="ECO:0007669"/>
    <property type="project" value="InterPro"/>
</dbReference>
<reference evidence="2 3" key="1">
    <citation type="submission" date="2019-01" db="EMBL/GenBank/DDBJ databases">
        <title>Lactibacter flavus gen. nov., sp. nov., a novel bacterium of the family Propionibacteriaceae isolated from raw milk and dairy products.</title>
        <authorList>
            <person name="Huptas C."/>
            <person name="Wenning M."/>
            <person name="Breitenwieser F."/>
            <person name="Doll E."/>
            <person name="Von Neubeck M."/>
            <person name="Busse H.-J."/>
            <person name="Scherer S."/>
        </authorList>
    </citation>
    <scope>NUCLEOTIDE SEQUENCE [LARGE SCALE GENOMIC DNA]</scope>
    <source>
        <strain evidence="2 3">KCTC 33808</strain>
    </source>
</reference>
<dbReference type="Gene3D" id="1.10.630.10">
    <property type="entry name" value="Cytochrome P450"/>
    <property type="match status" value="1"/>
</dbReference>
<dbReference type="GO" id="GO:0020037">
    <property type="term" value="F:heme binding"/>
    <property type="evidence" value="ECO:0007669"/>
    <property type="project" value="InterPro"/>
</dbReference>
<comment type="caution">
    <text evidence="2">The sequence shown here is derived from an EMBL/GenBank/DDBJ whole genome shotgun (WGS) entry which is preliminary data.</text>
</comment>
<evidence type="ECO:0000313" key="3">
    <source>
        <dbReference type="Proteomes" id="UP000292373"/>
    </source>
</evidence>
<evidence type="ECO:0000256" key="1">
    <source>
        <dbReference type="ARBA" id="ARBA00010617"/>
    </source>
</evidence>
<organism evidence="2 3">
    <name type="scientific">Propioniciclava sinopodophylli</name>
    <dbReference type="NCBI Taxonomy" id="1837344"/>
    <lineage>
        <taxon>Bacteria</taxon>
        <taxon>Bacillati</taxon>
        <taxon>Actinomycetota</taxon>
        <taxon>Actinomycetes</taxon>
        <taxon>Propionibacteriales</taxon>
        <taxon>Propionibacteriaceae</taxon>
        <taxon>Propioniciclava</taxon>
    </lineage>
</organism>
<dbReference type="GO" id="GO:0016705">
    <property type="term" value="F:oxidoreductase activity, acting on paired donors, with incorporation or reduction of molecular oxygen"/>
    <property type="evidence" value="ECO:0007669"/>
    <property type="project" value="InterPro"/>
</dbReference>
<dbReference type="OrthoDB" id="502624at2"/>
<dbReference type="AlphaFoldDB" id="A0A4Q9KCC4"/>
<dbReference type="Pfam" id="PF00067">
    <property type="entry name" value="p450"/>
    <property type="match status" value="1"/>
</dbReference>
<protein>
    <submittedName>
        <fullName evidence="2">Cytochrome P450</fullName>
    </submittedName>
</protein>
<sequence>MSDHIPDELDPSGRDLRAYTDELRPDHRVVRNARGEWVLLRHADVVEAASDAERFSNAVSQHLQVPNGLDGDAHRAARATLDRYFTDEALAPFEPVFRGIARDLFASLPRGGTVEAVHDVGAMFAVRAQSAWLGWPADHEPHLLAWMADNHAATRSGDRSRTAVVASDFDAIIRSITDPRRTDLDAAPDDLTTQLMRDTVEGRPFTDEEIVSILRNWTGGDLGSIALCVGVLFAFLADNPDVQRRLRAGVGNAELDAAIDEVLRIDDPFLSNRRKTTCPVHVAGVDIPEGAHVKLHWTSANRDAAVFSDPDAFDPAANAEHNLVYGIGPHVCPGRPLATLELRVAVQEALAATEWIDWAPGEQAEREVAPVGGYARVPVVLT</sequence>
<dbReference type="PANTHER" id="PTHR46696">
    <property type="entry name" value="P450, PUTATIVE (EUROFUNG)-RELATED"/>
    <property type="match status" value="1"/>
</dbReference>